<dbReference type="EMBL" id="QXFX01002811">
    <property type="protein sequence ID" value="KAE9073439.1"/>
    <property type="molecule type" value="Genomic_DNA"/>
</dbReference>
<gene>
    <name evidence="2" type="ORF">PF010_g25074</name>
</gene>
<proteinExistence type="predicted"/>
<name>A0A6G0K0X0_9STRA</name>
<evidence type="ECO:0000256" key="1">
    <source>
        <dbReference type="SAM" id="SignalP"/>
    </source>
</evidence>
<dbReference type="Proteomes" id="UP000488956">
    <property type="component" value="Unassembled WGS sequence"/>
</dbReference>
<reference evidence="2 3" key="1">
    <citation type="submission" date="2018-09" db="EMBL/GenBank/DDBJ databases">
        <title>Genomic investigation of the strawberry pathogen Phytophthora fragariae indicates pathogenicity is determined by transcriptional variation in three key races.</title>
        <authorList>
            <person name="Adams T.M."/>
            <person name="Armitage A.D."/>
            <person name="Sobczyk M.K."/>
            <person name="Bates H.J."/>
            <person name="Dunwell J.M."/>
            <person name="Nellist C.F."/>
            <person name="Harrison R.J."/>
        </authorList>
    </citation>
    <scope>NUCLEOTIDE SEQUENCE [LARGE SCALE GENOMIC DNA]</scope>
    <source>
        <strain evidence="2 3">ONT-3</strain>
    </source>
</reference>
<feature type="signal peptide" evidence="1">
    <location>
        <begin position="1"/>
        <end position="16"/>
    </location>
</feature>
<evidence type="ECO:0000313" key="2">
    <source>
        <dbReference type="EMBL" id="KAE9073439.1"/>
    </source>
</evidence>
<comment type="caution">
    <text evidence="2">The sequence shown here is derived from an EMBL/GenBank/DDBJ whole genome shotgun (WGS) entry which is preliminary data.</text>
</comment>
<keyword evidence="1" id="KW-0732">Signal</keyword>
<sequence>MFCICVISGFLRPGLLWQPGLPPTGSPVLSGDFFISCVDIHPGPQAGYMCMYRPCLHLTLGGMHT</sequence>
<accession>A0A6G0K0X0</accession>
<feature type="chain" id="PRO_5026342989" evidence="1">
    <location>
        <begin position="17"/>
        <end position="65"/>
    </location>
</feature>
<organism evidence="2 3">
    <name type="scientific">Phytophthora fragariae</name>
    <dbReference type="NCBI Taxonomy" id="53985"/>
    <lineage>
        <taxon>Eukaryota</taxon>
        <taxon>Sar</taxon>
        <taxon>Stramenopiles</taxon>
        <taxon>Oomycota</taxon>
        <taxon>Peronosporomycetes</taxon>
        <taxon>Peronosporales</taxon>
        <taxon>Peronosporaceae</taxon>
        <taxon>Phytophthora</taxon>
    </lineage>
</organism>
<protein>
    <submittedName>
        <fullName evidence="2">Uncharacterized protein</fullName>
    </submittedName>
</protein>
<dbReference type="AlphaFoldDB" id="A0A6G0K0X0"/>
<evidence type="ECO:0000313" key="3">
    <source>
        <dbReference type="Proteomes" id="UP000488956"/>
    </source>
</evidence>